<keyword evidence="2 5" id="KW-0378">Hydrolase</keyword>
<dbReference type="GeneID" id="93865526"/>
<dbReference type="GO" id="GO:0016787">
    <property type="term" value="F:hydrolase activity"/>
    <property type="evidence" value="ECO:0007669"/>
    <property type="project" value="UniProtKB-KW"/>
</dbReference>
<dbReference type="OMA" id="WKGYFNF"/>
<protein>
    <submittedName>
        <fullName evidence="4 5">Nudix hydrolase</fullName>
    </submittedName>
</protein>
<dbReference type="PANTHER" id="PTHR43046">
    <property type="entry name" value="GDP-MANNOSE MANNOSYL HYDROLASE"/>
    <property type="match status" value="1"/>
</dbReference>
<dbReference type="InterPro" id="IPR015797">
    <property type="entry name" value="NUDIX_hydrolase-like_dom_sf"/>
</dbReference>
<evidence type="ECO:0000313" key="4">
    <source>
        <dbReference type="EMBL" id="AST57432.1"/>
    </source>
</evidence>
<dbReference type="EMBL" id="CP016893">
    <property type="protein sequence ID" value="AST57432.1"/>
    <property type="molecule type" value="Genomic_DNA"/>
</dbReference>
<dbReference type="SUPFAM" id="SSF55811">
    <property type="entry name" value="Nudix"/>
    <property type="match status" value="1"/>
</dbReference>
<proteinExistence type="predicted"/>
<feature type="domain" description="Nudix hydrolase" evidence="3">
    <location>
        <begin position="6"/>
        <end position="135"/>
    </location>
</feature>
<reference evidence="5 7" key="2">
    <citation type="submission" date="2017-06" db="EMBL/GenBank/DDBJ databases">
        <title>Isolation and characterization of a thermophilic and butanogenic Thermoanaerobacterium thermosaccharolyticum M5 capable of efficient degradation of hemicellulose.</title>
        <authorList>
            <person name="Xin F."/>
            <person name="Jiang Y."/>
        </authorList>
    </citation>
    <scope>NUCLEOTIDE SEQUENCE [LARGE SCALE GENOMIC DNA]</scope>
    <source>
        <strain evidence="5 7">M5</strain>
    </source>
</reference>
<dbReference type="Pfam" id="PF00293">
    <property type="entry name" value="NUDIX"/>
    <property type="match status" value="1"/>
</dbReference>
<evidence type="ECO:0000313" key="5">
    <source>
        <dbReference type="EMBL" id="OXT06657.1"/>
    </source>
</evidence>
<dbReference type="InterPro" id="IPR020476">
    <property type="entry name" value="Nudix_hydrolase"/>
</dbReference>
<dbReference type="Proteomes" id="UP000215301">
    <property type="component" value="Unassembled WGS sequence"/>
</dbReference>
<name>A0A231VER9_THETR</name>
<dbReference type="PROSITE" id="PS51462">
    <property type="entry name" value="NUDIX"/>
    <property type="match status" value="1"/>
</dbReference>
<dbReference type="PRINTS" id="PR00502">
    <property type="entry name" value="NUDIXFAMILY"/>
</dbReference>
<reference evidence="4 6" key="1">
    <citation type="submission" date="2016-08" db="EMBL/GenBank/DDBJ databases">
        <title>A novel genetic cassette of butanologenic Thermoanaerobacterium thermosaccharolyticum that directly convert cellulose to butanol.</title>
        <authorList>
            <person name="Li T."/>
            <person name="He J."/>
        </authorList>
    </citation>
    <scope>NUCLEOTIDE SEQUENCE [LARGE SCALE GENOMIC DNA]</scope>
    <source>
        <strain evidence="4 6">TG57</strain>
    </source>
</reference>
<dbReference type="EMBL" id="NKHD01000029">
    <property type="protein sequence ID" value="OXT06657.1"/>
    <property type="molecule type" value="Genomic_DNA"/>
</dbReference>
<evidence type="ECO:0000313" key="6">
    <source>
        <dbReference type="Proteomes" id="UP000214975"/>
    </source>
</evidence>
<dbReference type="RefSeq" id="WP_013299145.1">
    <property type="nucleotide sequence ID" value="NZ_CP016893.1"/>
</dbReference>
<comment type="cofactor">
    <cofactor evidence="1">
        <name>Mg(2+)</name>
        <dbReference type="ChEBI" id="CHEBI:18420"/>
    </cofactor>
</comment>
<dbReference type="PANTHER" id="PTHR43046:SF14">
    <property type="entry name" value="MUTT_NUDIX FAMILY PROTEIN"/>
    <property type="match status" value="1"/>
</dbReference>
<dbReference type="AlphaFoldDB" id="A0A231VER9"/>
<evidence type="ECO:0000313" key="7">
    <source>
        <dbReference type="Proteomes" id="UP000215301"/>
    </source>
</evidence>
<evidence type="ECO:0000256" key="2">
    <source>
        <dbReference type="ARBA" id="ARBA00022801"/>
    </source>
</evidence>
<evidence type="ECO:0000259" key="3">
    <source>
        <dbReference type="PROSITE" id="PS51462"/>
    </source>
</evidence>
<dbReference type="Gene3D" id="3.90.79.10">
    <property type="entry name" value="Nucleoside Triphosphate Pyrophosphohydrolase"/>
    <property type="match status" value="1"/>
</dbReference>
<gene>
    <name evidence="5" type="ORF">CE561_10315</name>
    <name evidence="4" type="ORF">Thert_01369</name>
</gene>
<accession>A0A231VER9</accession>
<organism evidence="5 7">
    <name type="scientific">Thermoanaerobacterium thermosaccharolyticum</name>
    <name type="common">Clostridium thermosaccharolyticum</name>
    <dbReference type="NCBI Taxonomy" id="1517"/>
    <lineage>
        <taxon>Bacteria</taxon>
        <taxon>Bacillati</taxon>
        <taxon>Bacillota</taxon>
        <taxon>Clostridia</taxon>
        <taxon>Thermoanaerobacterales</taxon>
        <taxon>Thermoanaerobacteraceae</taxon>
        <taxon>Thermoanaerobacterium</taxon>
    </lineage>
</organism>
<evidence type="ECO:0000256" key="1">
    <source>
        <dbReference type="ARBA" id="ARBA00001946"/>
    </source>
</evidence>
<dbReference type="InterPro" id="IPR000086">
    <property type="entry name" value="NUDIX_hydrolase_dom"/>
</dbReference>
<dbReference type="Proteomes" id="UP000214975">
    <property type="component" value="Chromosome"/>
</dbReference>
<sequence>MSNLRACLLVSRAVIINDNKVLLVKHQVENEIGWVFPGGRVEENESCVDALIRECKEETGYDIIADSVCYLEEYSIYYATYFRCSIVGGDLRLGFDPDMPEDKQVIKDVKWIDISEFDKYDIYPEGLKEMIKDGSINSLGIKIPEIYR</sequence>